<organism evidence="2 3">
    <name type="scientific">Protopolystoma xenopodis</name>
    <dbReference type="NCBI Taxonomy" id="117903"/>
    <lineage>
        <taxon>Eukaryota</taxon>
        <taxon>Metazoa</taxon>
        <taxon>Spiralia</taxon>
        <taxon>Lophotrochozoa</taxon>
        <taxon>Platyhelminthes</taxon>
        <taxon>Monogenea</taxon>
        <taxon>Polyopisthocotylea</taxon>
        <taxon>Polystomatidea</taxon>
        <taxon>Polystomatidae</taxon>
        <taxon>Protopolystoma</taxon>
    </lineage>
</organism>
<reference evidence="2" key="1">
    <citation type="submission" date="2018-11" db="EMBL/GenBank/DDBJ databases">
        <authorList>
            <consortium name="Pathogen Informatics"/>
        </authorList>
    </citation>
    <scope>NUCLEOTIDE SEQUENCE</scope>
</reference>
<dbReference type="Proteomes" id="UP000784294">
    <property type="component" value="Unassembled WGS sequence"/>
</dbReference>
<protein>
    <submittedName>
        <fullName evidence="2">Uncharacterized protein</fullName>
    </submittedName>
</protein>
<keyword evidence="3" id="KW-1185">Reference proteome</keyword>
<name>A0A3S5CKK2_9PLAT</name>
<comment type="caution">
    <text evidence="2">The sequence shown here is derived from an EMBL/GenBank/DDBJ whole genome shotgun (WGS) entry which is preliminary data.</text>
</comment>
<dbReference type="EMBL" id="CAAALY010026977">
    <property type="protein sequence ID" value="VEL16057.1"/>
    <property type="molecule type" value="Genomic_DNA"/>
</dbReference>
<evidence type="ECO:0000313" key="3">
    <source>
        <dbReference type="Proteomes" id="UP000784294"/>
    </source>
</evidence>
<dbReference type="AlphaFoldDB" id="A0A3S5CKK2"/>
<evidence type="ECO:0000313" key="2">
    <source>
        <dbReference type="EMBL" id="VEL16057.1"/>
    </source>
</evidence>
<accession>A0A3S5CKK2</accession>
<evidence type="ECO:0000256" key="1">
    <source>
        <dbReference type="SAM" id="MobiDB-lite"/>
    </source>
</evidence>
<proteinExistence type="predicted"/>
<gene>
    <name evidence="2" type="ORF">PXEA_LOCUS9497</name>
</gene>
<sequence>MVSGSDDVLPSMDESSARSHQGLKTVGRGLLRTIQQTKVQGNLVRTIYESLRPPFLNEMKGTPVASSQHCYQTELHIILVFISTI</sequence>
<feature type="region of interest" description="Disordered" evidence="1">
    <location>
        <begin position="1"/>
        <end position="21"/>
    </location>
</feature>